<proteinExistence type="predicted"/>
<gene>
    <name evidence="5" type="ORF">BSAL_85345</name>
</gene>
<evidence type="ECO:0000313" key="6">
    <source>
        <dbReference type="Proteomes" id="UP000051952"/>
    </source>
</evidence>
<protein>
    <recommendedName>
        <fullName evidence="7">Leucine-rich repeat protein</fullName>
    </recommendedName>
</protein>
<organism evidence="5 6">
    <name type="scientific">Bodo saltans</name>
    <name type="common">Flagellated protozoan</name>
    <dbReference type="NCBI Taxonomy" id="75058"/>
    <lineage>
        <taxon>Eukaryota</taxon>
        <taxon>Discoba</taxon>
        <taxon>Euglenozoa</taxon>
        <taxon>Kinetoplastea</taxon>
        <taxon>Metakinetoplastina</taxon>
        <taxon>Eubodonida</taxon>
        <taxon>Bodonidae</taxon>
        <taxon>Bodo</taxon>
    </lineage>
</organism>
<keyword evidence="1" id="KW-0433">Leucine-rich repeat</keyword>
<feature type="compositionally biased region" description="Low complexity" evidence="4">
    <location>
        <begin position="31"/>
        <end position="40"/>
    </location>
</feature>
<keyword evidence="6" id="KW-1185">Reference proteome</keyword>
<feature type="coiled-coil region" evidence="3">
    <location>
        <begin position="586"/>
        <end position="613"/>
    </location>
</feature>
<dbReference type="SUPFAM" id="SSF52075">
    <property type="entry name" value="Outer arm dynein light chain 1"/>
    <property type="match status" value="1"/>
</dbReference>
<accession>A0A0S4J9I8</accession>
<keyword evidence="2" id="KW-0677">Repeat</keyword>
<feature type="region of interest" description="Disordered" evidence="4">
    <location>
        <begin position="676"/>
        <end position="737"/>
    </location>
</feature>
<feature type="region of interest" description="Disordered" evidence="4">
    <location>
        <begin position="362"/>
        <end position="408"/>
    </location>
</feature>
<feature type="compositionally biased region" description="Basic and acidic residues" evidence="4">
    <location>
        <begin position="434"/>
        <end position="453"/>
    </location>
</feature>
<evidence type="ECO:0000256" key="3">
    <source>
        <dbReference type="SAM" id="Coils"/>
    </source>
</evidence>
<feature type="region of interest" description="Disordered" evidence="4">
    <location>
        <begin position="1"/>
        <end position="73"/>
    </location>
</feature>
<evidence type="ECO:0000313" key="5">
    <source>
        <dbReference type="EMBL" id="CUG77179.1"/>
    </source>
</evidence>
<name>A0A0S4J9I8_BODSA</name>
<dbReference type="AlphaFoldDB" id="A0A0S4J9I8"/>
<dbReference type="InterPro" id="IPR032675">
    <property type="entry name" value="LRR_dom_sf"/>
</dbReference>
<feature type="coiled-coil region" evidence="3">
    <location>
        <begin position="787"/>
        <end position="883"/>
    </location>
</feature>
<dbReference type="InterPro" id="IPR001611">
    <property type="entry name" value="Leu-rich_rpt"/>
</dbReference>
<feature type="compositionally biased region" description="Basic and acidic residues" evidence="4">
    <location>
        <begin position="974"/>
        <end position="989"/>
    </location>
</feature>
<feature type="compositionally biased region" description="Low complexity" evidence="4">
    <location>
        <begin position="676"/>
        <end position="687"/>
    </location>
</feature>
<feature type="region of interest" description="Disordered" evidence="4">
    <location>
        <begin position="434"/>
        <end position="455"/>
    </location>
</feature>
<feature type="region of interest" description="Disordered" evidence="4">
    <location>
        <begin position="974"/>
        <end position="995"/>
    </location>
</feature>
<evidence type="ECO:0008006" key="7">
    <source>
        <dbReference type="Google" id="ProtNLM"/>
    </source>
</evidence>
<dbReference type="EMBL" id="CYKH01001005">
    <property type="protein sequence ID" value="CUG77179.1"/>
    <property type="molecule type" value="Genomic_DNA"/>
</dbReference>
<dbReference type="InterPro" id="IPR050576">
    <property type="entry name" value="Cilia_flagella_integrity"/>
</dbReference>
<sequence>MYASPARRDSQSAKGLVSSPPPYLAAASTPQQQQQQQQQQHRSTPFHASSTLTTVSPRGGAATFRSTTNASSPAATQLLHDTTVLTAVNKGLTSMRSILHLEEMVCLETLNLHMNLLTSLDRALMSSACMRNLTDLDVSGNELEGLEGVECLVKLQRLNAASNRIHSVSGQLCRPLHELQWFNISFNLLEDILGLRELPADTILFVDISGNLIRRWEAVDALSHCHRLRELRITIARYAAGNNSPASTASPASRDQVDEASLQLLDNPLVGTAGYQDHVRTILPQLVLLDGRRVGFDPLQDPSSIGYHPHATNAPLPATGGQRFSSMLDASAHPHQLRPSQLSVQALDWHQQHQVEDLSPLKLRTTPPSTTTFAGGVGAAKTKHISRSSQTEGLSLSSGSPSSSTGKLQRSVAVEAALSLPIDAAHAQLVQELEKRNSEHAAASQRERSEHRSKVLKLQQLLSSATAERDDARFTARELEASAAHELNQHLQSHAHTVAQVAALKEELQRASSDAERHEQIALKLQRDRLMTASREHDEHKKQKWSVKFSALEREHKIALTNQEEMIKSQVTAAHAVVTEAKDRSIAALRTEVELLKEQSAALKSERRSIETTAWHRVSQSLVTVEAAERLSLASQSLAEGLSMHASWNAHLQALRDVAFRREWDQLLRAYQYAATKPHTSETSTNTTPPPDVVRCSSSSSMLVQTEPLPPCLPIRSHKPHTSEASTNTTPPPVVRCSTSSSMLVQTEPLPPPDPCQRCPALARRVVEIETISSSLAQKSANDQLRIADLEKNISSLLQRHEDDLHEAREGLQEQHQRTVNNLKASMAAQEEAHQREIEDITSEYRIKIDEKRTIVSQFQAQVDHLKTELEEVQRQRDEEAVTAANTAASHAQHRKSVEEGILQRQQMSENTTRVALQNQQLLDAVNTLRHQLVAVDTVNHSLSVRTEETVALLKASERDIVRLQHELRSAIDAKDSAESEKNRMREQLRSIAAA</sequence>
<feature type="compositionally biased region" description="Basic and acidic residues" evidence="4">
    <location>
        <begin position="1"/>
        <end position="11"/>
    </location>
</feature>
<dbReference type="Gene3D" id="3.80.10.10">
    <property type="entry name" value="Ribonuclease Inhibitor"/>
    <property type="match status" value="2"/>
</dbReference>
<reference evidence="6" key="1">
    <citation type="submission" date="2015-09" db="EMBL/GenBank/DDBJ databases">
        <authorList>
            <consortium name="Pathogen Informatics"/>
        </authorList>
    </citation>
    <scope>NUCLEOTIDE SEQUENCE [LARGE SCALE GENOMIC DNA]</scope>
    <source>
        <strain evidence="6">Lake Konstanz</strain>
    </source>
</reference>
<dbReference type="Proteomes" id="UP000051952">
    <property type="component" value="Unassembled WGS sequence"/>
</dbReference>
<dbReference type="PANTHER" id="PTHR45973">
    <property type="entry name" value="PROTEIN PHOSPHATASE 1 REGULATORY SUBUNIT SDS22-RELATED"/>
    <property type="match status" value="1"/>
</dbReference>
<dbReference type="PANTHER" id="PTHR45973:SF35">
    <property type="entry name" value="LEUCINE-RICH REPEAT-CONTAINING PROTEIN 43"/>
    <property type="match status" value="1"/>
</dbReference>
<dbReference type="SMART" id="SM00369">
    <property type="entry name" value="LRR_TYP"/>
    <property type="match status" value="3"/>
</dbReference>
<dbReference type="OrthoDB" id="7451790at2759"/>
<evidence type="ECO:0000256" key="4">
    <source>
        <dbReference type="SAM" id="MobiDB-lite"/>
    </source>
</evidence>
<dbReference type="VEuPathDB" id="TriTrypDB:BSAL_85345"/>
<dbReference type="PROSITE" id="PS51450">
    <property type="entry name" value="LRR"/>
    <property type="match status" value="2"/>
</dbReference>
<evidence type="ECO:0000256" key="2">
    <source>
        <dbReference type="ARBA" id="ARBA00022737"/>
    </source>
</evidence>
<feature type="compositionally biased region" description="Polar residues" evidence="4">
    <location>
        <begin position="64"/>
        <end position="73"/>
    </location>
</feature>
<feature type="coiled-coil region" evidence="3">
    <location>
        <begin position="501"/>
        <end position="543"/>
    </location>
</feature>
<feature type="compositionally biased region" description="Low complexity" evidence="4">
    <location>
        <begin position="393"/>
        <end position="404"/>
    </location>
</feature>
<feature type="compositionally biased region" description="Polar residues" evidence="4">
    <location>
        <begin position="41"/>
        <end position="56"/>
    </location>
</feature>
<evidence type="ECO:0000256" key="1">
    <source>
        <dbReference type="ARBA" id="ARBA00022614"/>
    </source>
</evidence>
<dbReference type="OMA" id="LCANRIA"/>
<dbReference type="InterPro" id="IPR003591">
    <property type="entry name" value="Leu-rich_rpt_typical-subtyp"/>
</dbReference>
<keyword evidence="3" id="KW-0175">Coiled coil</keyword>